<organism evidence="1 2">
    <name type="scientific">Pistacia integerrima</name>
    <dbReference type="NCBI Taxonomy" id="434235"/>
    <lineage>
        <taxon>Eukaryota</taxon>
        <taxon>Viridiplantae</taxon>
        <taxon>Streptophyta</taxon>
        <taxon>Embryophyta</taxon>
        <taxon>Tracheophyta</taxon>
        <taxon>Spermatophyta</taxon>
        <taxon>Magnoliopsida</taxon>
        <taxon>eudicotyledons</taxon>
        <taxon>Gunneridae</taxon>
        <taxon>Pentapetalae</taxon>
        <taxon>rosids</taxon>
        <taxon>malvids</taxon>
        <taxon>Sapindales</taxon>
        <taxon>Anacardiaceae</taxon>
        <taxon>Pistacia</taxon>
    </lineage>
</organism>
<reference evidence="2" key="1">
    <citation type="journal article" date="2023" name="G3 (Bethesda)">
        <title>Genome assembly and association tests identify interacting loci associated with vigor, precocity, and sex in interspecific pistachio rootstocks.</title>
        <authorList>
            <person name="Palmer W."/>
            <person name="Jacygrad E."/>
            <person name="Sagayaradj S."/>
            <person name="Cavanaugh K."/>
            <person name="Han R."/>
            <person name="Bertier L."/>
            <person name="Beede B."/>
            <person name="Kafkas S."/>
            <person name="Golino D."/>
            <person name="Preece J."/>
            <person name="Michelmore R."/>
        </authorList>
    </citation>
    <scope>NUCLEOTIDE SEQUENCE [LARGE SCALE GENOMIC DNA]</scope>
</reference>
<protein>
    <submittedName>
        <fullName evidence="1">Uncharacterized protein</fullName>
    </submittedName>
</protein>
<accession>A0ACC0XZ91</accession>
<gene>
    <name evidence="1" type="ORF">Pint_35677</name>
</gene>
<comment type="caution">
    <text evidence="1">The sequence shown here is derived from an EMBL/GenBank/DDBJ whole genome shotgun (WGS) entry which is preliminary data.</text>
</comment>
<keyword evidence="2" id="KW-1185">Reference proteome</keyword>
<dbReference type="Proteomes" id="UP001163603">
    <property type="component" value="Chromosome 9"/>
</dbReference>
<evidence type="ECO:0000313" key="1">
    <source>
        <dbReference type="EMBL" id="KAJ0027260.1"/>
    </source>
</evidence>
<dbReference type="EMBL" id="CM047744">
    <property type="protein sequence ID" value="KAJ0027260.1"/>
    <property type="molecule type" value="Genomic_DNA"/>
</dbReference>
<name>A0ACC0XZ91_9ROSI</name>
<sequence>MAQLLNSHDGVLSLNKLSFCYNILSSSAKSKLLQQKKSCSYTRNNIVFRNQRCAQSFFPGVLKVDDSVKSTPESEANVLDGVKLDTFPHIQTLRRFPREELAAKVVLVRFDSSVLLGEELDPSSRSVSDALFTIRYLHEVGARVILLSDWRRKYNSEILSVESVAGILSLALQYKVVSVHSISCKKPLDMDIFRKEDIILLQNLMEFKEEVANCPKFSELLSSGVDIFVNDSFSQSHKILASTVGVARFCYANLAGFHFEESLCQLKKAAKLDKKPYFAIIGGGNLYKKATALRFLASSCDGLVFVGMMAFQIMHALGLPVTSNLVEKGAYKAALDLIQFARDKNITILYPKDFWCMNNHLPKQLEIFPAQSIVDGWVPVDLGPQSVEEINSLIMKCKKILWIGPVKFKFSNQYTSGASNLAKMLSKLGQNDCDITVVGNMACKSITKESSSGLNMVENASVVWEFLKGRTLHGVMALDRVHFLNLSLYSLAGSARFLRKAFRI</sequence>
<proteinExistence type="predicted"/>
<evidence type="ECO:0000313" key="2">
    <source>
        <dbReference type="Proteomes" id="UP001163603"/>
    </source>
</evidence>